<name>A0A927YLG6_9FIRM</name>
<feature type="transmembrane region" description="Helical" evidence="10">
    <location>
        <begin position="180"/>
        <end position="204"/>
    </location>
</feature>
<comment type="subcellular location">
    <subcellularLocation>
        <location evidence="1">Cell membrane</location>
        <topology evidence="1">Multi-pass membrane protein</topology>
    </subcellularLocation>
</comment>
<dbReference type="AlphaFoldDB" id="A0A927YLG6"/>
<dbReference type="InterPro" id="IPR003439">
    <property type="entry name" value="ABC_transporter-like_ATP-bd"/>
</dbReference>
<dbReference type="SUPFAM" id="SSF90123">
    <property type="entry name" value="ABC transporter transmembrane region"/>
    <property type="match status" value="1"/>
</dbReference>
<feature type="transmembrane region" description="Helical" evidence="10">
    <location>
        <begin position="216"/>
        <end position="237"/>
    </location>
</feature>
<dbReference type="Proteomes" id="UP000766246">
    <property type="component" value="Unassembled WGS sequence"/>
</dbReference>
<keyword evidence="7 13" id="KW-0067">ATP-binding</keyword>
<keyword evidence="8 10" id="KW-1133">Transmembrane helix</keyword>
<dbReference type="Pfam" id="PF00005">
    <property type="entry name" value="ABC_tran"/>
    <property type="match status" value="1"/>
</dbReference>
<evidence type="ECO:0000256" key="10">
    <source>
        <dbReference type="SAM" id="Phobius"/>
    </source>
</evidence>
<dbReference type="GO" id="GO:0034040">
    <property type="term" value="F:ATPase-coupled lipid transmembrane transporter activity"/>
    <property type="evidence" value="ECO:0007669"/>
    <property type="project" value="TreeGrafter"/>
</dbReference>
<dbReference type="GO" id="GO:0005524">
    <property type="term" value="F:ATP binding"/>
    <property type="evidence" value="ECO:0007669"/>
    <property type="project" value="UniProtKB-KW"/>
</dbReference>
<dbReference type="GO" id="GO:0016887">
    <property type="term" value="F:ATP hydrolysis activity"/>
    <property type="evidence" value="ECO:0007669"/>
    <property type="project" value="InterPro"/>
</dbReference>
<feature type="domain" description="ABC transporter" evidence="11">
    <location>
        <begin position="490"/>
        <end position="723"/>
    </location>
</feature>
<evidence type="ECO:0000256" key="4">
    <source>
        <dbReference type="ARBA" id="ARBA00022692"/>
    </source>
</evidence>
<gene>
    <name evidence="13" type="ORF">E7272_03025</name>
</gene>
<dbReference type="PANTHER" id="PTHR24221:SF654">
    <property type="entry name" value="ATP-BINDING CASSETTE SUB-FAMILY B MEMBER 6"/>
    <property type="match status" value="1"/>
</dbReference>
<evidence type="ECO:0000313" key="13">
    <source>
        <dbReference type="EMBL" id="MBE5918794.1"/>
    </source>
</evidence>
<dbReference type="GO" id="GO:0140359">
    <property type="term" value="F:ABC-type transporter activity"/>
    <property type="evidence" value="ECO:0007669"/>
    <property type="project" value="InterPro"/>
</dbReference>
<dbReference type="InterPro" id="IPR017871">
    <property type="entry name" value="ABC_transporter-like_CS"/>
</dbReference>
<dbReference type="SUPFAM" id="SSF52540">
    <property type="entry name" value="P-loop containing nucleoside triphosphate hydrolases"/>
    <property type="match status" value="1"/>
</dbReference>
<dbReference type="FunFam" id="3.40.50.300:FF:000299">
    <property type="entry name" value="ABC transporter ATP-binding protein/permease"/>
    <property type="match status" value="1"/>
</dbReference>
<evidence type="ECO:0000259" key="11">
    <source>
        <dbReference type="PROSITE" id="PS50893"/>
    </source>
</evidence>
<dbReference type="InterPro" id="IPR027417">
    <property type="entry name" value="P-loop_NTPase"/>
</dbReference>
<keyword evidence="4 10" id="KW-0812">Transmembrane</keyword>
<evidence type="ECO:0000256" key="7">
    <source>
        <dbReference type="ARBA" id="ARBA00022840"/>
    </source>
</evidence>
<dbReference type="Gene3D" id="1.20.1560.10">
    <property type="entry name" value="ABC transporter type 1, transmembrane domain"/>
    <property type="match status" value="1"/>
</dbReference>
<feature type="transmembrane region" description="Helical" evidence="10">
    <location>
        <begin position="319"/>
        <end position="340"/>
    </location>
</feature>
<reference evidence="13" key="1">
    <citation type="submission" date="2019-04" db="EMBL/GenBank/DDBJ databases">
        <title>Evolution of Biomass-Degrading Anaerobic Consortia Revealed by Metagenomics.</title>
        <authorList>
            <person name="Peng X."/>
        </authorList>
    </citation>
    <scope>NUCLEOTIDE SEQUENCE</scope>
    <source>
        <strain evidence="13">SIG311</strain>
    </source>
</reference>
<evidence type="ECO:0000256" key="3">
    <source>
        <dbReference type="ARBA" id="ARBA00022475"/>
    </source>
</evidence>
<dbReference type="PANTHER" id="PTHR24221">
    <property type="entry name" value="ATP-BINDING CASSETTE SUB-FAMILY B"/>
    <property type="match status" value="1"/>
</dbReference>
<protein>
    <submittedName>
        <fullName evidence="13">ATP-binding cassette domain-containing protein</fullName>
    </submittedName>
</protein>
<evidence type="ECO:0000259" key="12">
    <source>
        <dbReference type="PROSITE" id="PS50929"/>
    </source>
</evidence>
<keyword evidence="9 10" id="KW-0472">Membrane</keyword>
<dbReference type="Gene3D" id="3.40.50.300">
    <property type="entry name" value="P-loop containing nucleotide triphosphate hydrolases"/>
    <property type="match status" value="1"/>
</dbReference>
<keyword evidence="2" id="KW-0813">Transport</keyword>
<proteinExistence type="predicted"/>
<evidence type="ECO:0000256" key="2">
    <source>
        <dbReference type="ARBA" id="ARBA00022448"/>
    </source>
</evidence>
<dbReference type="GO" id="GO:0008234">
    <property type="term" value="F:cysteine-type peptidase activity"/>
    <property type="evidence" value="ECO:0007669"/>
    <property type="project" value="UniProtKB-KW"/>
</dbReference>
<evidence type="ECO:0000256" key="5">
    <source>
        <dbReference type="ARBA" id="ARBA00022741"/>
    </source>
</evidence>
<feature type="domain" description="ABC transmembrane type-1" evidence="12">
    <location>
        <begin position="182"/>
        <end position="458"/>
    </location>
</feature>
<evidence type="ECO:0000256" key="8">
    <source>
        <dbReference type="ARBA" id="ARBA00022989"/>
    </source>
</evidence>
<keyword evidence="6" id="KW-0645">Protease</keyword>
<evidence type="ECO:0000256" key="1">
    <source>
        <dbReference type="ARBA" id="ARBA00004651"/>
    </source>
</evidence>
<dbReference type="Pfam" id="PF00664">
    <property type="entry name" value="ABC_membrane"/>
    <property type="match status" value="1"/>
</dbReference>
<dbReference type="GO" id="GO:0005886">
    <property type="term" value="C:plasma membrane"/>
    <property type="evidence" value="ECO:0007669"/>
    <property type="project" value="UniProtKB-SubCell"/>
</dbReference>
<dbReference type="PROSITE" id="PS50893">
    <property type="entry name" value="ABC_TRANSPORTER_2"/>
    <property type="match status" value="1"/>
</dbReference>
<keyword evidence="5" id="KW-0547">Nucleotide-binding</keyword>
<evidence type="ECO:0000256" key="6">
    <source>
        <dbReference type="ARBA" id="ARBA00022807"/>
    </source>
</evidence>
<accession>A0A927YLG6</accession>
<dbReference type="PROSITE" id="PS00211">
    <property type="entry name" value="ABC_TRANSPORTER_1"/>
    <property type="match status" value="1"/>
</dbReference>
<evidence type="ECO:0000313" key="14">
    <source>
        <dbReference type="Proteomes" id="UP000766246"/>
    </source>
</evidence>
<comment type="caution">
    <text evidence="13">The sequence shown here is derived from an EMBL/GenBank/DDBJ whole genome shotgun (WGS) entry which is preliminary data.</text>
</comment>
<dbReference type="SMART" id="SM00382">
    <property type="entry name" value="AAA"/>
    <property type="match status" value="1"/>
</dbReference>
<dbReference type="InterPro" id="IPR039421">
    <property type="entry name" value="Type_1_exporter"/>
</dbReference>
<keyword evidence="6" id="KW-0788">Thiol protease</keyword>
<evidence type="ECO:0000256" key="9">
    <source>
        <dbReference type="ARBA" id="ARBA00023136"/>
    </source>
</evidence>
<sequence length="727" mass="80631">MKSWFEDQIEERRESDRQALEESFQKIASVVLGQRLADKLTDERIVTKQALDSVLKYYHYKPVDIPEEISDGLEQIDYCLRHYGMMRRDIELKEDWYHDAFGPILGFMKGSRNPVALLPNAFKGYYYIDSNTGKHVRINRKNVDLFENEAICFYKPLPLKKLGIPDLIIYMKSNINTADIMVVFFASLMVSSVGLFLTKITVALSGPVLNSRSTRALVCAAIFIFCITLSTHLISTITELLSGRLNTKTSVAVESAMIMRIISLPVSFHRNYSPGELKSRSMAVNELCQLLQDIFVTTGFTAIASLLNVTQIFRYAPGLVVPSSIIILITVGVSLITTLLQIRVSKIIRENTAKEEGMSYSLITGIQKIKLAGAEKRAFARWLNIYSDKAALQYNPPTLLKVSNVINTAISLFSTIIIYYIAVTTGVNQSEYLGFTVAYGYLMGAFNSFSNLAISMAQIDPILKMAEPFLKTVPEVSEDREIVTNISGNVEIADVSFRYSDKTPFVLKDLSLKINAGDYVAIVGRTGCGKSTLIRLLLGFETPESGAIYYDGRDMATLDLGSLRKNIGTVTQDGGLFQGDIYSNIVITNPNLTMDEAWAAAETAKVADDIKSMPMGMFTVISEGQGGISGGQKQRLMIARAIANKPKLLIFDEATSALDNITQKQVSEALDSMGCTRIVVAHRLSTIKHCDKILVLDQGQIVESGTYDELIEKNGNFAELVARQRLE</sequence>
<feature type="transmembrane region" description="Helical" evidence="10">
    <location>
        <begin position="399"/>
        <end position="421"/>
    </location>
</feature>
<keyword evidence="6" id="KW-0378">Hydrolase</keyword>
<dbReference type="InterPro" id="IPR003593">
    <property type="entry name" value="AAA+_ATPase"/>
</dbReference>
<dbReference type="PROSITE" id="PS50929">
    <property type="entry name" value="ABC_TM1F"/>
    <property type="match status" value="1"/>
</dbReference>
<dbReference type="EMBL" id="SVER01000005">
    <property type="protein sequence ID" value="MBE5918794.1"/>
    <property type="molecule type" value="Genomic_DNA"/>
</dbReference>
<organism evidence="13 14">
    <name type="scientific">Pseudobutyrivibrio ruminis</name>
    <dbReference type="NCBI Taxonomy" id="46206"/>
    <lineage>
        <taxon>Bacteria</taxon>
        <taxon>Bacillati</taxon>
        <taxon>Bacillota</taxon>
        <taxon>Clostridia</taxon>
        <taxon>Lachnospirales</taxon>
        <taxon>Lachnospiraceae</taxon>
        <taxon>Pseudobutyrivibrio</taxon>
    </lineage>
</organism>
<keyword evidence="3" id="KW-1003">Cell membrane</keyword>
<dbReference type="InterPro" id="IPR011527">
    <property type="entry name" value="ABC1_TM_dom"/>
</dbReference>
<feature type="transmembrane region" description="Helical" evidence="10">
    <location>
        <begin position="433"/>
        <end position="454"/>
    </location>
</feature>
<dbReference type="InterPro" id="IPR036640">
    <property type="entry name" value="ABC1_TM_sf"/>
</dbReference>